<dbReference type="AlphaFoldDB" id="J9FNI1"/>
<dbReference type="EMBL" id="AMCI01008369">
    <property type="protein sequence ID" value="EJW91137.1"/>
    <property type="molecule type" value="Genomic_DNA"/>
</dbReference>
<accession>J9FNI1</accession>
<evidence type="ECO:0000313" key="1">
    <source>
        <dbReference type="EMBL" id="EJW91137.1"/>
    </source>
</evidence>
<gene>
    <name evidence="1" type="ORF">EVA_20756</name>
</gene>
<comment type="caution">
    <text evidence="1">The sequence shown here is derived from an EMBL/GenBank/DDBJ whole genome shotgun (WGS) entry which is preliminary data.</text>
</comment>
<proteinExistence type="predicted"/>
<sequence>MLGFRQLFSLFQLIHQLLQNRQLLLQLRNSVIISGRFLKISFNGSVLLRKQICISLFFSQLVL</sequence>
<protein>
    <submittedName>
        <fullName evidence="1">Uncharacterized protein</fullName>
    </submittedName>
</protein>
<organism evidence="1">
    <name type="scientific">gut metagenome</name>
    <dbReference type="NCBI Taxonomy" id="749906"/>
    <lineage>
        <taxon>unclassified sequences</taxon>
        <taxon>metagenomes</taxon>
        <taxon>organismal metagenomes</taxon>
    </lineage>
</organism>
<name>J9FNI1_9ZZZZ</name>
<reference evidence="1" key="1">
    <citation type="journal article" date="2012" name="PLoS ONE">
        <title>Gene sets for utilization of primary and secondary nutrition supplies in the distal gut of endangered iberian lynx.</title>
        <authorList>
            <person name="Alcaide M."/>
            <person name="Messina E."/>
            <person name="Richter M."/>
            <person name="Bargiela R."/>
            <person name="Peplies J."/>
            <person name="Huws S.A."/>
            <person name="Newbold C.J."/>
            <person name="Golyshin P.N."/>
            <person name="Simon M.A."/>
            <person name="Lopez G."/>
            <person name="Yakimov M.M."/>
            <person name="Ferrer M."/>
        </authorList>
    </citation>
    <scope>NUCLEOTIDE SEQUENCE</scope>
</reference>